<name>A0A1E4TB07_9ASCO</name>
<gene>
    <name evidence="4" type="ORF">CANCADRAFT_32332</name>
</gene>
<dbReference type="InterPro" id="IPR018553">
    <property type="entry name" value="E2_Ub-conjug_enz"/>
</dbReference>
<evidence type="ECO:0000256" key="2">
    <source>
        <dbReference type="SAM" id="MobiDB-lite"/>
    </source>
</evidence>
<dbReference type="GO" id="GO:0008270">
    <property type="term" value="F:zinc ion binding"/>
    <property type="evidence" value="ECO:0007669"/>
    <property type="project" value="UniProtKB-KW"/>
</dbReference>
<dbReference type="PANTHER" id="PTHR31560:SF0">
    <property type="entry name" value="UPF0652 PROTEIN C22H10.08"/>
    <property type="match status" value="1"/>
</dbReference>
<evidence type="ECO:0000313" key="4">
    <source>
        <dbReference type="EMBL" id="ODV88883.1"/>
    </source>
</evidence>
<feature type="domain" description="B box-type" evidence="3">
    <location>
        <begin position="35"/>
        <end position="81"/>
    </location>
</feature>
<dbReference type="InterPro" id="IPR038446">
    <property type="entry name" value="CEBP_ZZ_sf"/>
</dbReference>
<dbReference type="InterPro" id="IPR057668">
    <property type="entry name" value="E2_Ub-conjug_enz_C"/>
</dbReference>
<feature type="region of interest" description="Disordered" evidence="2">
    <location>
        <begin position="89"/>
        <end position="130"/>
    </location>
</feature>
<keyword evidence="5" id="KW-1185">Reference proteome</keyword>
<dbReference type="InterPro" id="IPR000315">
    <property type="entry name" value="Znf_B-box"/>
</dbReference>
<keyword evidence="1" id="KW-0862">Zinc</keyword>
<keyword evidence="1" id="KW-0863">Zinc-finger</keyword>
<dbReference type="Proteomes" id="UP000095023">
    <property type="component" value="Unassembled WGS sequence"/>
</dbReference>
<accession>A0A1E4TB07</accession>
<evidence type="ECO:0000313" key="5">
    <source>
        <dbReference type="Proteomes" id="UP000095023"/>
    </source>
</evidence>
<dbReference type="PANTHER" id="PTHR31560">
    <property type="entry name" value="UPF0652 PROTEIN C16A11.03C-RELATED"/>
    <property type="match status" value="1"/>
</dbReference>
<dbReference type="Gene3D" id="4.10.640.40">
    <property type="entry name" value="Cytoplasmic polyadenylation element-binding protein, ZZ domain"/>
    <property type="match status" value="1"/>
</dbReference>
<keyword evidence="1" id="KW-0479">Metal-binding</keyword>
<dbReference type="EMBL" id="KV453843">
    <property type="protein sequence ID" value="ODV88883.1"/>
    <property type="molecule type" value="Genomic_DNA"/>
</dbReference>
<dbReference type="PROSITE" id="PS50119">
    <property type="entry name" value="ZF_BBOX"/>
    <property type="match status" value="1"/>
</dbReference>
<feature type="region of interest" description="Disordered" evidence="2">
    <location>
        <begin position="1"/>
        <end position="25"/>
    </location>
</feature>
<dbReference type="Pfam" id="PF22586">
    <property type="entry name" value="ANCHR-like_BBOX"/>
    <property type="match status" value="1"/>
</dbReference>
<proteinExistence type="predicted"/>
<dbReference type="OrthoDB" id="406045at2759"/>
<dbReference type="AlphaFoldDB" id="A0A1E4TB07"/>
<sequence length="614" mass="69108">MRRTLKDIISSEVKEDGDTRSDSASMMDVDLSADVDEGLCIDCGDQPGELICKTCDDTFCKVCFAYIHRTGKRKEHVVVELAVDSQSEEKTAADVTSAMQNEAEEQPAEEADGADENVNSTDIAESSSKSASEILERSKYIPLRLTADERKLLRLLEAALNVSEYTDKIDILAYTSKTKRIVQQLREMCSVLAGLVVASDIDLGQEIFQDKEFSDNAQWYQDIFEIGRRYKVMNPDKLRDTFGKLMYMIMDSRLPEVKMHMEFDLYKPMVTVYGFLEARDCVALLEDGLIISATAEINSANSRSQISSAIKRKEKAIELLASRYSTKKISKEQIRQCLYSIGDNHAYLRANQEPCEQMISYLTHYFSPDESSMKTSFLSAASEAIGLSSPDEDSLAIRYGRSGARLSHSHQKQYQYVLQSLSLWSMIMKDMFKLWMLADDDLLSNRTTYRLLNTGQGLNRVQACPNVSIAMQKIISAAQKRVGVWHGSSVVHLGDHAVPNSLFFLDKYLQVPRILNPLTIAIRVIDNELSKDPFVVDWATAQFGSIDRLKKIILGDFFRHGFDGSGADNFYDAGSCIDGRLTSAWNWANQVSKKDYYKMFLLTGFNGFNGSDGF</sequence>
<feature type="compositionally biased region" description="Acidic residues" evidence="2">
    <location>
        <begin position="102"/>
        <end position="115"/>
    </location>
</feature>
<protein>
    <recommendedName>
        <fullName evidence="3">B box-type domain-containing protein</fullName>
    </recommendedName>
</protein>
<evidence type="ECO:0000259" key="3">
    <source>
        <dbReference type="PROSITE" id="PS50119"/>
    </source>
</evidence>
<dbReference type="Pfam" id="PF09418">
    <property type="entry name" value="DUF2009"/>
    <property type="match status" value="1"/>
</dbReference>
<organism evidence="4 5">
    <name type="scientific">Tortispora caseinolytica NRRL Y-17796</name>
    <dbReference type="NCBI Taxonomy" id="767744"/>
    <lineage>
        <taxon>Eukaryota</taxon>
        <taxon>Fungi</taxon>
        <taxon>Dikarya</taxon>
        <taxon>Ascomycota</taxon>
        <taxon>Saccharomycotina</taxon>
        <taxon>Trigonopsidomycetes</taxon>
        <taxon>Trigonopsidales</taxon>
        <taxon>Trigonopsidaceae</taxon>
        <taxon>Tortispora</taxon>
    </lineage>
</organism>
<feature type="compositionally biased region" description="Basic and acidic residues" evidence="2">
    <location>
        <begin position="12"/>
        <end position="21"/>
    </location>
</feature>
<reference evidence="5" key="1">
    <citation type="submission" date="2016-02" db="EMBL/GenBank/DDBJ databases">
        <title>Comparative genomics of biotechnologically important yeasts.</title>
        <authorList>
            <consortium name="DOE Joint Genome Institute"/>
            <person name="Riley R."/>
            <person name="Haridas S."/>
            <person name="Wolfe K.H."/>
            <person name="Lopes M.R."/>
            <person name="Hittinger C.T."/>
            <person name="Goker M."/>
            <person name="Salamov A."/>
            <person name="Wisecaver J."/>
            <person name="Long T.M."/>
            <person name="Aerts A.L."/>
            <person name="Barry K."/>
            <person name="Choi C."/>
            <person name="Clum A."/>
            <person name="Coughlan A.Y."/>
            <person name="Deshpande S."/>
            <person name="Douglass A.P."/>
            <person name="Hanson S.J."/>
            <person name="Klenk H.-P."/>
            <person name="Labutti K."/>
            <person name="Lapidus A."/>
            <person name="Lindquist E."/>
            <person name="Lipzen A."/>
            <person name="Meier-Kolthoff J.P."/>
            <person name="Ohm R.A."/>
            <person name="Otillar R.P."/>
            <person name="Pangilinan J."/>
            <person name="Peng Y."/>
            <person name="Rokas A."/>
            <person name="Rosa C.A."/>
            <person name="Scheuner C."/>
            <person name="Sibirny A.A."/>
            <person name="Slot J.C."/>
            <person name="Stielow J.B."/>
            <person name="Sun H."/>
            <person name="Kurtzman C.P."/>
            <person name="Blackwell M."/>
            <person name="Jeffries T.W."/>
            <person name="Grigoriev I.V."/>
        </authorList>
    </citation>
    <scope>NUCLEOTIDE SEQUENCE [LARGE SCALE GENOMIC DNA]</scope>
    <source>
        <strain evidence="5">NRRL Y-17796</strain>
    </source>
</reference>
<evidence type="ECO:0000256" key="1">
    <source>
        <dbReference type="PROSITE-ProRule" id="PRU00024"/>
    </source>
</evidence>